<accession>A0A380K255</accession>
<sequence>MKLKDILELGTYGYNPDCKVDIFDMANFEKRLKLDTNAHSVFSLHYHLILVVKYRRPVFTDEVSERAKEIFEYIAPKYKIELLEWNHDKDHVHILFKGQPMTEMSKFINAYKSASSRLLKKEFPSIRQKLWKEMFWSQSFCLLSSGGTPIEIIRQYIEKQGQKK</sequence>
<evidence type="ECO:0000313" key="3">
    <source>
        <dbReference type="Proteomes" id="UP000254924"/>
    </source>
</evidence>
<dbReference type="SMART" id="SM01321">
    <property type="entry name" value="Y1_Tnp"/>
    <property type="match status" value="1"/>
</dbReference>
<dbReference type="NCBIfam" id="NF033573">
    <property type="entry name" value="transpos_IS200"/>
    <property type="match status" value="1"/>
</dbReference>
<dbReference type="GO" id="GO:0003677">
    <property type="term" value="F:DNA binding"/>
    <property type="evidence" value="ECO:0007669"/>
    <property type="project" value="InterPro"/>
</dbReference>
<dbReference type="PANTHER" id="PTHR33360:SF4">
    <property type="entry name" value="TRANSPOSASE IS200-LIKE PROTEIN"/>
    <property type="match status" value="1"/>
</dbReference>
<dbReference type="InterPro" id="IPR002686">
    <property type="entry name" value="Transposase_17"/>
</dbReference>
<dbReference type="SUPFAM" id="SSF143422">
    <property type="entry name" value="Transposase IS200-like"/>
    <property type="match status" value="1"/>
</dbReference>
<evidence type="ECO:0000259" key="1">
    <source>
        <dbReference type="SMART" id="SM01321"/>
    </source>
</evidence>
<evidence type="ECO:0000313" key="2">
    <source>
        <dbReference type="EMBL" id="SUN58112.1"/>
    </source>
</evidence>
<protein>
    <submittedName>
        <fullName evidence="2">IS200 family transposase</fullName>
    </submittedName>
</protein>
<reference evidence="2 3" key="1">
    <citation type="submission" date="2018-06" db="EMBL/GenBank/DDBJ databases">
        <authorList>
            <consortium name="Pathogen Informatics"/>
            <person name="Doyle S."/>
        </authorList>
    </citation>
    <scope>NUCLEOTIDE SEQUENCE [LARGE SCALE GENOMIC DNA]</scope>
    <source>
        <strain evidence="2 3">NCTC12224</strain>
    </source>
</reference>
<dbReference type="Pfam" id="PF01797">
    <property type="entry name" value="Y1_Tnp"/>
    <property type="match status" value="1"/>
</dbReference>
<proteinExistence type="predicted"/>
<name>A0A380K255_9STRE</name>
<dbReference type="GO" id="GO:0004803">
    <property type="term" value="F:transposase activity"/>
    <property type="evidence" value="ECO:0007669"/>
    <property type="project" value="InterPro"/>
</dbReference>
<dbReference type="Gene3D" id="3.30.70.1290">
    <property type="entry name" value="Transposase IS200-like"/>
    <property type="match status" value="1"/>
</dbReference>
<keyword evidence="3" id="KW-1185">Reference proteome</keyword>
<gene>
    <name evidence="2" type="ORF">NCTC12224_00136</name>
</gene>
<dbReference type="GO" id="GO:0006313">
    <property type="term" value="P:DNA transposition"/>
    <property type="evidence" value="ECO:0007669"/>
    <property type="project" value="InterPro"/>
</dbReference>
<dbReference type="AlphaFoldDB" id="A0A380K255"/>
<dbReference type="EMBL" id="UHFN01000002">
    <property type="protein sequence ID" value="SUN58112.1"/>
    <property type="molecule type" value="Genomic_DNA"/>
</dbReference>
<dbReference type="PANTHER" id="PTHR33360">
    <property type="entry name" value="TRANSPOSASE FOR INSERTION SEQUENCE ELEMENT IS200"/>
    <property type="match status" value="1"/>
</dbReference>
<feature type="domain" description="Transposase IS200-like" evidence="1">
    <location>
        <begin position="41"/>
        <end position="160"/>
    </location>
</feature>
<dbReference type="InterPro" id="IPR036515">
    <property type="entry name" value="Transposase_17_sf"/>
</dbReference>
<dbReference type="Proteomes" id="UP000254924">
    <property type="component" value="Unassembled WGS sequence"/>
</dbReference>
<organism evidence="2 3">
    <name type="scientific">Streptococcus hyointestinalis</name>
    <dbReference type="NCBI Taxonomy" id="1337"/>
    <lineage>
        <taxon>Bacteria</taxon>
        <taxon>Bacillati</taxon>
        <taxon>Bacillota</taxon>
        <taxon>Bacilli</taxon>
        <taxon>Lactobacillales</taxon>
        <taxon>Streptococcaceae</taxon>
        <taxon>Streptococcus</taxon>
    </lineage>
</organism>